<dbReference type="EMBL" id="CP021106">
    <property type="protein sequence ID" value="ARO87453.1"/>
    <property type="molecule type" value="Genomic_DNA"/>
</dbReference>
<feature type="chain" id="PRO_5010877951" description="DUF4398 domain-containing protein" evidence="2">
    <location>
        <begin position="28"/>
        <end position="139"/>
    </location>
</feature>
<dbReference type="AlphaFoldDB" id="A0A1W6SNS7"/>
<evidence type="ECO:0000313" key="4">
    <source>
        <dbReference type="Proteomes" id="UP000012179"/>
    </source>
</evidence>
<protein>
    <recommendedName>
        <fullName evidence="5">DUF4398 domain-containing protein</fullName>
    </recommendedName>
</protein>
<feature type="signal peptide" evidence="2">
    <location>
        <begin position="1"/>
        <end position="27"/>
    </location>
</feature>
<keyword evidence="2" id="KW-0732">Signal</keyword>
<keyword evidence="4" id="KW-1185">Reference proteome</keyword>
<evidence type="ECO:0000313" key="3">
    <source>
        <dbReference type="EMBL" id="ARO87453.1"/>
    </source>
</evidence>
<dbReference type="OrthoDB" id="8562383at2"/>
<reference evidence="3 4" key="1">
    <citation type="journal article" date="2015" name="Int. J. Syst. Evol. Microbiol.">
        <title>Nitrosospira lacus sp. nov., a psychrotolerant, ammonia-oxidizing bacterium from sandy lake sediment.</title>
        <authorList>
            <person name="Urakawa H."/>
            <person name="Garcia J.C."/>
            <person name="Nielsen J.L."/>
            <person name="Le V.Q."/>
            <person name="Kozlowski J.A."/>
            <person name="Stein L.Y."/>
            <person name="Lim C.K."/>
            <person name="Pommerening-Roser A."/>
            <person name="Martens-Habbena W."/>
            <person name="Stahl D.A."/>
            <person name="Klotz M.G."/>
        </authorList>
    </citation>
    <scope>NUCLEOTIDE SEQUENCE [LARGE SCALE GENOMIC DNA]</scope>
    <source>
        <strain evidence="3 4">APG3</strain>
    </source>
</reference>
<sequence length="139" mass="15151">MKTKFGNIIAALSVIGMLGSASSSVVAAQPIDTPEIRAAAQNAVTRSDHESIAKFYENTAAQMQAKVKEQKELLEQYENKSYLYGRRAQDLQSHTAALIRDYEKSVEASTQTATLHRQMAAKLNQNHAATQLPDSATGL</sequence>
<dbReference type="eggNOG" id="ENOG50302UQ">
    <property type="taxonomic scope" value="Bacteria"/>
</dbReference>
<name>A0A1W6SNS7_9PROT</name>
<keyword evidence="1" id="KW-0175">Coiled coil</keyword>
<proteinExistence type="predicted"/>
<feature type="coiled-coil region" evidence="1">
    <location>
        <begin position="53"/>
        <end position="80"/>
    </location>
</feature>
<evidence type="ECO:0000256" key="1">
    <source>
        <dbReference type="SAM" id="Coils"/>
    </source>
</evidence>
<accession>A0A1W6SNS7</accession>
<dbReference type="Proteomes" id="UP000012179">
    <property type="component" value="Chromosome"/>
</dbReference>
<dbReference type="RefSeq" id="WP_004176199.1">
    <property type="nucleotide sequence ID" value="NZ_CP021106.3"/>
</dbReference>
<evidence type="ECO:0000256" key="2">
    <source>
        <dbReference type="SAM" id="SignalP"/>
    </source>
</evidence>
<organism evidence="3 4">
    <name type="scientific">Nitrosospira lacus</name>
    <dbReference type="NCBI Taxonomy" id="1288494"/>
    <lineage>
        <taxon>Bacteria</taxon>
        <taxon>Pseudomonadati</taxon>
        <taxon>Pseudomonadota</taxon>
        <taxon>Betaproteobacteria</taxon>
        <taxon>Nitrosomonadales</taxon>
        <taxon>Nitrosomonadaceae</taxon>
        <taxon>Nitrosospira</taxon>
    </lineage>
</organism>
<evidence type="ECO:0008006" key="5">
    <source>
        <dbReference type="Google" id="ProtNLM"/>
    </source>
</evidence>
<dbReference type="KEGG" id="nlc:EBAPG3_006520"/>
<gene>
    <name evidence="3" type="ORF">EBAPG3_006520</name>
</gene>